<feature type="compositionally biased region" description="Basic and acidic residues" evidence="1">
    <location>
        <begin position="269"/>
        <end position="303"/>
    </location>
</feature>
<protein>
    <submittedName>
        <fullName evidence="2">Uncharacterized protein</fullName>
    </submittedName>
</protein>
<proteinExistence type="predicted"/>
<accession>A0A6C0KUK0</accession>
<sequence length="321" mass="38286">MYLLSFIMISTTFHFSMHHFFKEKYEYFLCSLAYIIVYNYGKLEIYMKNKYTNFINVSSIEYIIDNIEDFYRLLNTSNTELITNNEVVGRTTLKKIMNNQNIFLNNDIIIYTEKCKKTIDKKVILNDVPYYDAAYLDTNYEICDYKFLSLALYDKTLTDKSSSYEITLVNKNETFFVVNNRINATLISYLLKKQHNVDINSYFIKYNIQIIDNNVNFINITEKEEIILLKGEYKIVPYDYFEVKRARYSRLIGRIFNESDNELKTKFVESDDEKMKTKSESESENIDNKELSSDENSENKNSEDSDIIDYTWSNKEEEYDL</sequence>
<dbReference type="AlphaFoldDB" id="A0A6C0KUK0"/>
<evidence type="ECO:0000313" key="2">
    <source>
        <dbReference type="EMBL" id="QHU21662.1"/>
    </source>
</evidence>
<organism evidence="2">
    <name type="scientific">viral metagenome</name>
    <dbReference type="NCBI Taxonomy" id="1070528"/>
    <lineage>
        <taxon>unclassified sequences</taxon>
        <taxon>metagenomes</taxon>
        <taxon>organismal metagenomes</taxon>
    </lineage>
</organism>
<reference evidence="2" key="1">
    <citation type="journal article" date="2020" name="Nature">
        <title>Giant virus diversity and host interactions through global metagenomics.</title>
        <authorList>
            <person name="Schulz F."/>
            <person name="Roux S."/>
            <person name="Paez-Espino D."/>
            <person name="Jungbluth S."/>
            <person name="Walsh D.A."/>
            <person name="Denef V.J."/>
            <person name="McMahon K.D."/>
            <person name="Konstantinidis K.T."/>
            <person name="Eloe-Fadrosh E.A."/>
            <person name="Kyrpides N.C."/>
            <person name="Woyke T."/>
        </authorList>
    </citation>
    <scope>NUCLEOTIDE SEQUENCE</scope>
    <source>
        <strain evidence="2">GVMAG-S-3300013094-109</strain>
    </source>
</reference>
<evidence type="ECO:0000256" key="1">
    <source>
        <dbReference type="SAM" id="MobiDB-lite"/>
    </source>
</evidence>
<dbReference type="EMBL" id="MN740991">
    <property type="protein sequence ID" value="QHU21662.1"/>
    <property type="molecule type" value="Genomic_DNA"/>
</dbReference>
<feature type="region of interest" description="Disordered" evidence="1">
    <location>
        <begin position="269"/>
        <end position="321"/>
    </location>
</feature>
<name>A0A6C0KUK0_9ZZZZ</name>